<name>A0A507DNB8_9FUNG</name>
<dbReference type="AlphaFoldDB" id="A0A507DNB8"/>
<reference evidence="1 2" key="1">
    <citation type="journal article" date="2019" name="Sci. Rep.">
        <title>Comparative genomics of chytrid fungi reveal insights into the obligate biotrophic and pathogenic lifestyle of Synchytrium endobioticum.</title>
        <authorList>
            <person name="van de Vossenberg B.T.L.H."/>
            <person name="Warris S."/>
            <person name="Nguyen H.D.T."/>
            <person name="van Gent-Pelzer M.P.E."/>
            <person name="Joly D.L."/>
            <person name="van de Geest H.C."/>
            <person name="Bonants P.J.M."/>
            <person name="Smith D.S."/>
            <person name="Levesque C.A."/>
            <person name="van der Lee T.A.J."/>
        </authorList>
    </citation>
    <scope>NUCLEOTIDE SEQUENCE [LARGE SCALE GENOMIC DNA]</scope>
    <source>
        <strain evidence="1 2">MB42</strain>
    </source>
</reference>
<feature type="non-terminal residue" evidence="1">
    <location>
        <position position="17"/>
    </location>
</feature>
<organism evidence="1 2">
    <name type="scientific">Synchytrium endobioticum</name>
    <dbReference type="NCBI Taxonomy" id="286115"/>
    <lineage>
        <taxon>Eukaryota</taxon>
        <taxon>Fungi</taxon>
        <taxon>Fungi incertae sedis</taxon>
        <taxon>Chytridiomycota</taxon>
        <taxon>Chytridiomycota incertae sedis</taxon>
        <taxon>Chytridiomycetes</taxon>
        <taxon>Synchytriales</taxon>
        <taxon>Synchytriaceae</taxon>
        <taxon>Synchytrium</taxon>
    </lineage>
</organism>
<dbReference type="Proteomes" id="UP000317494">
    <property type="component" value="Unassembled WGS sequence"/>
</dbReference>
<protein>
    <submittedName>
        <fullName evidence="1">Uncharacterized protein</fullName>
    </submittedName>
</protein>
<proteinExistence type="predicted"/>
<keyword evidence="2" id="KW-1185">Reference proteome</keyword>
<accession>A0A507DNB8</accession>
<dbReference type="VEuPathDB" id="FungiDB:SeMB42_g00893"/>
<dbReference type="EMBL" id="QEAN01000020">
    <property type="protein sequence ID" value="TPX53219.1"/>
    <property type="molecule type" value="Genomic_DNA"/>
</dbReference>
<sequence length="17" mass="1836">MSSSLARTIAEIETLIT</sequence>
<evidence type="ECO:0000313" key="1">
    <source>
        <dbReference type="EMBL" id="TPX53219.1"/>
    </source>
</evidence>
<evidence type="ECO:0000313" key="2">
    <source>
        <dbReference type="Proteomes" id="UP000317494"/>
    </source>
</evidence>
<gene>
    <name evidence="1" type="ORF">SeMB42_g00893</name>
</gene>
<comment type="caution">
    <text evidence="1">The sequence shown here is derived from an EMBL/GenBank/DDBJ whole genome shotgun (WGS) entry which is preliminary data.</text>
</comment>